<evidence type="ECO:0000256" key="3">
    <source>
        <dbReference type="ARBA" id="ARBA00022475"/>
    </source>
</evidence>
<dbReference type="Proteomes" id="UP000579281">
    <property type="component" value="Unassembled WGS sequence"/>
</dbReference>
<evidence type="ECO:0000259" key="10">
    <source>
        <dbReference type="Pfam" id="PF00361"/>
    </source>
</evidence>
<sequence>MNHLILLFPVFLPCIYAVLYGLVRFKQDKHREIFIGTAIIGNFLLLILTLQNDPLPALHLLRLDRFVDVYFHIDKMGILFSLLASTLWIFTMFFSMEYMHHEQNTKRFFSFFILNLGIIIGIAFSGNLFTMYIFYELLTLATYPLVIHAETEDALYSGKKYLIYSFFGATLILLGMILLYSMTNDLNFVANGIIGKADAHNETMLMVAYFVMFIGFGVKAALVPFHSWLPSAMVAPTPVSALLHAVAVVKSGIFAIIRVSYFIFGADVLRGMKGHLWINGMVILTIALGSLMALHQDNLKKRLAYSTISQLGYVLLGIVLLNKNALIGGLFHLINHAVVKITLFFIVGAIYFTTEKKYIHEIKGIGREMPITMLCFSIASISLIGIPPTNGFASKWFLALGGIAENKLFFVIILLFSAFLTAGYLLPIVVTAFFQGEEKTAVEKKEPPLKILVPIVVLTGVTVFLGLFPNHVLQFIKSIAGEII</sequence>
<feature type="transmembrane region" description="Helical" evidence="9">
    <location>
        <begin position="108"/>
        <end position="126"/>
    </location>
</feature>
<gene>
    <name evidence="12" type="ORF">HNQ80_000017</name>
</gene>
<keyword evidence="3" id="KW-1003">Cell membrane</keyword>
<dbReference type="Pfam" id="PF00662">
    <property type="entry name" value="Proton_antipo_N"/>
    <property type="match status" value="1"/>
</dbReference>
<dbReference type="AlphaFoldDB" id="A0A841KPB2"/>
<keyword evidence="7 9" id="KW-0472">Membrane</keyword>
<feature type="transmembrane region" description="Helical" evidence="9">
    <location>
        <begin position="203"/>
        <end position="229"/>
    </location>
</feature>
<comment type="subcellular location">
    <subcellularLocation>
        <location evidence="1">Cell membrane</location>
        <topology evidence="1">Multi-pass membrane protein</topology>
    </subcellularLocation>
    <subcellularLocation>
        <location evidence="8">Membrane</location>
        <topology evidence="8">Multi-pass membrane protein</topology>
    </subcellularLocation>
</comment>
<dbReference type="RefSeq" id="WP_184306926.1">
    <property type="nucleotide sequence ID" value="NZ_JACHEN010000001.1"/>
</dbReference>
<evidence type="ECO:0000256" key="5">
    <source>
        <dbReference type="ARBA" id="ARBA00022989"/>
    </source>
</evidence>
<dbReference type="PRINTS" id="PR01434">
    <property type="entry name" value="NADHDHGNASE5"/>
</dbReference>
<feature type="transmembrane region" description="Helical" evidence="9">
    <location>
        <begin position="32"/>
        <end position="50"/>
    </location>
</feature>
<dbReference type="Pfam" id="PF00361">
    <property type="entry name" value="Proton_antipo_M"/>
    <property type="match status" value="1"/>
</dbReference>
<evidence type="ECO:0000256" key="1">
    <source>
        <dbReference type="ARBA" id="ARBA00004651"/>
    </source>
</evidence>
<feature type="transmembrane region" description="Helical" evidence="9">
    <location>
        <begin position="276"/>
        <end position="294"/>
    </location>
</feature>
<keyword evidence="4 8" id="KW-0812">Transmembrane</keyword>
<comment type="similarity">
    <text evidence="2">Belongs to the CPA3 antiporters (TC 2.A.63) subunit A family.</text>
</comment>
<comment type="caution">
    <text evidence="12">The sequence shown here is derived from an EMBL/GenBank/DDBJ whole genome shotgun (WGS) entry which is preliminary data.</text>
</comment>
<feature type="transmembrane region" description="Helical" evidence="9">
    <location>
        <begin position="6"/>
        <end position="25"/>
    </location>
</feature>
<feature type="transmembrane region" description="Helical" evidence="9">
    <location>
        <begin position="333"/>
        <end position="351"/>
    </location>
</feature>
<evidence type="ECO:0000313" key="12">
    <source>
        <dbReference type="EMBL" id="MBB6213948.1"/>
    </source>
</evidence>
<evidence type="ECO:0000256" key="2">
    <source>
        <dbReference type="ARBA" id="ARBA00008483"/>
    </source>
</evidence>
<dbReference type="EMBL" id="JACHEN010000001">
    <property type="protein sequence ID" value="MBB6213948.1"/>
    <property type="molecule type" value="Genomic_DNA"/>
</dbReference>
<protein>
    <submittedName>
        <fullName evidence="12">Multicomponent Na+:H+ antiporter subunit D</fullName>
    </submittedName>
</protein>
<evidence type="ECO:0000256" key="4">
    <source>
        <dbReference type="ARBA" id="ARBA00022692"/>
    </source>
</evidence>
<feature type="transmembrane region" description="Helical" evidence="9">
    <location>
        <begin position="408"/>
        <end position="430"/>
    </location>
</feature>
<keyword evidence="6" id="KW-0560">Oxidoreductase</keyword>
<evidence type="ECO:0000256" key="8">
    <source>
        <dbReference type="RuleBase" id="RU000320"/>
    </source>
</evidence>
<feature type="domain" description="NADH-Ubiquinone oxidoreductase (complex I) chain 5 N-terminal" evidence="11">
    <location>
        <begin position="67"/>
        <end position="109"/>
    </location>
</feature>
<dbReference type="InterPro" id="IPR001750">
    <property type="entry name" value="ND/Mrp_TM"/>
</dbReference>
<dbReference type="GO" id="GO:0016491">
    <property type="term" value="F:oxidoreductase activity"/>
    <property type="evidence" value="ECO:0007669"/>
    <property type="project" value="UniProtKB-KW"/>
</dbReference>
<keyword evidence="5 9" id="KW-1133">Transmembrane helix</keyword>
<dbReference type="PANTHER" id="PTHR42682:SF4">
    <property type="entry name" value="NADH-UBIQUINONE_PLASTOQUINONE"/>
    <property type="match status" value="1"/>
</dbReference>
<evidence type="ECO:0000256" key="7">
    <source>
        <dbReference type="ARBA" id="ARBA00023136"/>
    </source>
</evidence>
<feature type="transmembrane region" description="Helical" evidence="9">
    <location>
        <begin position="161"/>
        <end position="183"/>
    </location>
</feature>
<accession>A0A841KPB2</accession>
<feature type="domain" description="NADH:quinone oxidoreductase/Mrp antiporter transmembrane" evidence="10">
    <location>
        <begin position="125"/>
        <end position="421"/>
    </location>
</feature>
<evidence type="ECO:0000313" key="13">
    <source>
        <dbReference type="Proteomes" id="UP000579281"/>
    </source>
</evidence>
<keyword evidence="13" id="KW-1185">Reference proteome</keyword>
<proteinExistence type="inferred from homology"/>
<name>A0A841KPB2_9FIRM</name>
<dbReference type="GO" id="GO:0005886">
    <property type="term" value="C:plasma membrane"/>
    <property type="evidence" value="ECO:0007669"/>
    <property type="project" value="UniProtKB-SubCell"/>
</dbReference>
<dbReference type="InterPro" id="IPR052175">
    <property type="entry name" value="ComplexI-like_HydComp"/>
</dbReference>
<feature type="transmembrane region" description="Helical" evidence="9">
    <location>
        <begin position="451"/>
        <end position="468"/>
    </location>
</feature>
<feature type="transmembrane region" description="Helical" evidence="9">
    <location>
        <begin position="76"/>
        <end position="96"/>
    </location>
</feature>
<dbReference type="PANTHER" id="PTHR42682">
    <property type="entry name" value="HYDROGENASE-4 COMPONENT F"/>
    <property type="match status" value="1"/>
</dbReference>
<evidence type="ECO:0000256" key="9">
    <source>
        <dbReference type="SAM" id="Phobius"/>
    </source>
</evidence>
<feature type="transmembrane region" description="Helical" evidence="9">
    <location>
        <begin position="241"/>
        <end position="264"/>
    </location>
</feature>
<feature type="transmembrane region" description="Helical" evidence="9">
    <location>
        <begin position="371"/>
        <end position="388"/>
    </location>
</feature>
<dbReference type="InterPro" id="IPR001516">
    <property type="entry name" value="Proton_antipo_N"/>
</dbReference>
<reference evidence="12 13" key="1">
    <citation type="submission" date="2020-08" db="EMBL/GenBank/DDBJ databases">
        <title>Genomic Encyclopedia of Type Strains, Phase IV (KMG-IV): sequencing the most valuable type-strain genomes for metagenomic binning, comparative biology and taxonomic classification.</title>
        <authorList>
            <person name="Goeker M."/>
        </authorList>
    </citation>
    <scope>NUCLEOTIDE SEQUENCE [LARGE SCALE GENOMIC DNA]</scope>
    <source>
        <strain evidence="12 13">DSM 103526</strain>
    </source>
</reference>
<organism evidence="12 13">
    <name type="scientific">Anaerosolibacter carboniphilus</name>
    <dbReference type="NCBI Taxonomy" id="1417629"/>
    <lineage>
        <taxon>Bacteria</taxon>
        <taxon>Bacillati</taxon>
        <taxon>Bacillota</taxon>
        <taxon>Clostridia</taxon>
        <taxon>Peptostreptococcales</taxon>
        <taxon>Thermotaleaceae</taxon>
        <taxon>Anaerosolibacter</taxon>
    </lineage>
</organism>
<evidence type="ECO:0000259" key="11">
    <source>
        <dbReference type="Pfam" id="PF00662"/>
    </source>
</evidence>
<evidence type="ECO:0000256" key="6">
    <source>
        <dbReference type="ARBA" id="ARBA00023002"/>
    </source>
</evidence>